<dbReference type="AlphaFoldDB" id="A0A2N8PQW0"/>
<accession>A0A2N8PQW0</accession>
<organism evidence="1 2">
    <name type="scientific">Streptomyces noursei</name>
    <name type="common">Streptomyces albulus</name>
    <dbReference type="NCBI Taxonomy" id="1971"/>
    <lineage>
        <taxon>Bacteria</taxon>
        <taxon>Bacillati</taxon>
        <taxon>Actinomycetota</taxon>
        <taxon>Actinomycetes</taxon>
        <taxon>Kitasatosporales</taxon>
        <taxon>Streptomycetaceae</taxon>
        <taxon>Streptomyces</taxon>
    </lineage>
</organism>
<gene>
    <name evidence="1" type="ORF">AOB60_00235</name>
</gene>
<evidence type="ECO:0000313" key="1">
    <source>
        <dbReference type="EMBL" id="PNE43412.1"/>
    </source>
</evidence>
<protein>
    <submittedName>
        <fullName evidence="1">Uncharacterized protein</fullName>
    </submittedName>
</protein>
<dbReference type="EMBL" id="LJSN01000001">
    <property type="protein sequence ID" value="PNE43412.1"/>
    <property type="molecule type" value="Genomic_DNA"/>
</dbReference>
<sequence>MPTLLITRWNDDDSVLTITESTQVEDDDQAASDAPFEDAVEQDGADWGCAYDLDRHSDTVQRAYEEHAGQFGAVVEDDVEGFGPRASWP</sequence>
<name>A0A2N8PQW0_STRNR</name>
<dbReference type="Proteomes" id="UP000236047">
    <property type="component" value="Unassembled WGS sequence"/>
</dbReference>
<keyword evidence="2" id="KW-1185">Reference proteome</keyword>
<dbReference type="RefSeq" id="WP_102922302.1">
    <property type="nucleotide sequence ID" value="NZ_LJSN01000001.1"/>
</dbReference>
<proteinExistence type="predicted"/>
<comment type="caution">
    <text evidence="1">The sequence shown here is derived from an EMBL/GenBank/DDBJ whole genome shotgun (WGS) entry which is preliminary data.</text>
</comment>
<evidence type="ECO:0000313" key="2">
    <source>
        <dbReference type="Proteomes" id="UP000236047"/>
    </source>
</evidence>
<reference evidence="2" key="1">
    <citation type="submission" date="2015-09" db="EMBL/GenBank/DDBJ databases">
        <authorList>
            <person name="Graham D.E."/>
            <person name="Mahan K.M."/>
            <person name="Klingeman D.M."/>
            <person name="Fida T."/>
            <person name="Giannone R.J."/>
            <person name="Hettich R.L."/>
            <person name="Parry R.J."/>
            <person name="Spain J.C."/>
        </authorList>
    </citation>
    <scope>NUCLEOTIDE SEQUENCE [LARGE SCALE GENOMIC DNA]</scope>
    <source>
        <strain evidence="2">JCM 4701</strain>
    </source>
</reference>